<evidence type="ECO:0000313" key="5">
    <source>
        <dbReference type="EMBL" id="CEM27241.1"/>
    </source>
</evidence>
<dbReference type="InterPro" id="IPR001841">
    <property type="entry name" value="Znf_RING"/>
</dbReference>
<protein>
    <recommendedName>
        <fullName evidence="4">RING-type domain-containing protein</fullName>
    </recommendedName>
</protein>
<evidence type="ECO:0000256" key="2">
    <source>
        <dbReference type="SAM" id="Coils"/>
    </source>
</evidence>
<keyword evidence="6" id="KW-1185">Reference proteome</keyword>
<evidence type="ECO:0000256" key="1">
    <source>
        <dbReference type="PROSITE-ProRule" id="PRU00175"/>
    </source>
</evidence>
<dbReference type="InParanoid" id="A0A0G4GDA8"/>
<dbReference type="STRING" id="1169540.A0A0G4GDA8"/>
<organism evidence="5 6">
    <name type="scientific">Vitrella brassicaformis (strain CCMP3155)</name>
    <dbReference type="NCBI Taxonomy" id="1169540"/>
    <lineage>
        <taxon>Eukaryota</taxon>
        <taxon>Sar</taxon>
        <taxon>Alveolata</taxon>
        <taxon>Colpodellida</taxon>
        <taxon>Vitrellaceae</taxon>
        <taxon>Vitrella</taxon>
    </lineage>
</organism>
<dbReference type="Gene3D" id="3.30.40.10">
    <property type="entry name" value="Zinc/RING finger domain, C3HC4 (zinc finger)"/>
    <property type="match status" value="1"/>
</dbReference>
<dbReference type="Pfam" id="PF13920">
    <property type="entry name" value="zf-C3HC4_3"/>
    <property type="match status" value="1"/>
</dbReference>
<accession>A0A0G4GDA8</accession>
<sequence length="1129" mass="121461">MASAPSSTPASPTEALGSVLGSVEDLLAGLDLDNADSFDRTLEVLADYARGVCCCSYYALPRAQQACHTAHDAWATKLLGHQPFLRLLLAAFEDVSHATRHHDAEVVLDALLHKSSFPNDTSLLMATLKLVAAVGSAATLCNRIARIVTGNDTLSNRTAATCFRILWQALQVVADTSASVPEQTGHQAVGRLRNGLIEQHPRAVSRAISILRDDDASTFMYMMIRPHDGLKTPTPSPTVWMPLFGAVVKSAMEEQELRYFSTNLLATVHQDVKLAGAGASEVRDEHLQAIRDHIFCHTDHLVTVLTSRDASQDHRFAAAVLCGYIFRFGQLLFVKSKGVEGAARQVASIADGPVQTFHANPSALKRLNKVIRKGPSQAILVDPNTKQDVGRDNASWCALEVAATFSDIGHRTAVFESGCISTIVNLDGHIMAIDLLPSIVGSLEDANYAKVAVDGGVPRFMCHLVTRVVRHHLGEAPRFCVERFFAWFKTAMMNMVEWGERAVSGGPNTVTHDVLQLEQVKNMRQARPTKGRKSTQYAATPQTLLDLFDSMEERENARADRLMAGLEDGRAGGRQGEDETQAKGKRKNRNKKHRRGRGGTGTAGTTSQSVESVAEDGVEHHDDGGGDVEDAGADGDHIATRQERPMSDSADTTRPSSRSSGAEPLRPPTKPLQGDGSDTAGQAGSGLGAVLREGHGLAAHSASVSGPVAASVGAGPALTLAADKEQPPQQDGDDSGDEEEHEAQTQMAIAASLHDATTAAMVRPPSMPPSSSMTSGGYASGAPAAAAAASLGPLRDAVCRAIEEQQSMERAYGEALDRHSTIMERTNELNAAIGALTEATQEQPDTLTRDALKALTTAAEVCEFGERVTREGERLDQLYCCACEISRSSSSDTRAGHGNGSLFGRLPSHNDRIQRSSRHDEIAGEVDSVSSEGQLREILQSTKAKLRQLEADISTVTEATAAVEAKTQTLQQQHDRLLQRALTGLTEHRLSSLRSPEDVEAFKRDITKAREALRALAREASKMEGRLEDREAAAASAAAAPPPPPRPICGICNDSPPTVLFYPCGHLCLCADCWQQWKGRHERAKAEKERLEGAGQPVPEEVRRYAVMRCPSCRSEPEKTIVAHVQTDN</sequence>
<dbReference type="EMBL" id="CDMY01000633">
    <property type="protein sequence ID" value="CEM27241.1"/>
    <property type="molecule type" value="Genomic_DNA"/>
</dbReference>
<feature type="compositionally biased region" description="Basic and acidic residues" evidence="3">
    <location>
        <begin position="634"/>
        <end position="646"/>
    </location>
</feature>
<evidence type="ECO:0000256" key="3">
    <source>
        <dbReference type="SAM" id="MobiDB-lite"/>
    </source>
</evidence>
<keyword evidence="1" id="KW-0863">Zinc-finger</keyword>
<feature type="coiled-coil region" evidence="2">
    <location>
        <begin position="932"/>
        <end position="959"/>
    </location>
</feature>
<keyword evidence="2" id="KW-0175">Coiled coil</keyword>
<feature type="compositionally biased region" description="Polar residues" evidence="3">
    <location>
        <begin position="649"/>
        <end position="660"/>
    </location>
</feature>
<feature type="region of interest" description="Disordered" evidence="3">
    <location>
        <begin position="565"/>
        <end position="687"/>
    </location>
</feature>
<proteinExistence type="predicted"/>
<reference evidence="5 6" key="1">
    <citation type="submission" date="2014-11" db="EMBL/GenBank/DDBJ databases">
        <authorList>
            <person name="Zhu J."/>
            <person name="Qi W."/>
            <person name="Song R."/>
        </authorList>
    </citation>
    <scope>NUCLEOTIDE SEQUENCE [LARGE SCALE GENOMIC DNA]</scope>
</reference>
<dbReference type="AlphaFoldDB" id="A0A0G4GDA8"/>
<dbReference type="InterPro" id="IPR013083">
    <property type="entry name" value="Znf_RING/FYVE/PHD"/>
</dbReference>
<dbReference type="PROSITE" id="PS50089">
    <property type="entry name" value="ZF_RING_2"/>
    <property type="match status" value="1"/>
</dbReference>
<feature type="region of interest" description="Disordered" evidence="3">
    <location>
        <begin position="891"/>
        <end position="910"/>
    </location>
</feature>
<keyword evidence="1" id="KW-0862">Zinc</keyword>
<feature type="region of interest" description="Disordered" evidence="3">
    <location>
        <begin position="721"/>
        <end position="745"/>
    </location>
</feature>
<keyword evidence="1" id="KW-0479">Metal-binding</keyword>
<feature type="compositionally biased region" description="Basic residues" evidence="3">
    <location>
        <begin position="583"/>
        <end position="597"/>
    </location>
</feature>
<evidence type="ECO:0000313" key="6">
    <source>
        <dbReference type="Proteomes" id="UP000041254"/>
    </source>
</evidence>
<feature type="domain" description="RING-type" evidence="4">
    <location>
        <begin position="1049"/>
        <end position="1114"/>
    </location>
</feature>
<evidence type="ECO:0000259" key="4">
    <source>
        <dbReference type="PROSITE" id="PS50089"/>
    </source>
</evidence>
<feature type="compositionally biased region" description="Basic and acidic residues" evidence="3">
    <location>
        <begin position="565"/>
        <end position="582"/>
    </location>
</feature>
<feature type="compositionally biased region" description="Acidic residues" evidence="3">
    <location>
        <begin position="731"/>
        <end position="741"/>
    </location>
</feature>
<feature type="region of interest" description="Disordered" evidence="3">
    <location>
        <begin position="761"/>
        <end position="780"/>
    </location>
</feature>
<gene>
    <name evidence="5" type="ORF">Vbra_22232</name>
</gene>
<dbReference type="SUPFAM" id="SSF57850">
    <property type="entry name" value="RING/U-box"/>
    <property type="match status" value="1"/>
</dbReference>
<dbReference type="VEuPathDB" id="CryptoDB:Vbra_22232"/>
<feature type="coiled-coil region" evidence="2">
    <location>
        <begin position="999"/>
        <end position="1033"/>
    </location>
</feature>
<name>A0A0G4GDA8_VITBC</name>
<dbReference type="GO" id="GO:0008270">
    <property type="term" value="F:zinc ion binding"/>
    <property type="evidence" value="ECO:0007669"/>
    <property type="project" value="UniProtKB-KW"/>
</dbReference>
<dbReference type="Proteomes" id="UP000041254">
    <property type="component" value="Unassembled WGS sequence"/>
</dbReference>